<reference evidence="2 3" key="1">
    <citation type="submission" date="2019-10" db="EMBL/GenBank/DDBJ databases">
        <title>Nocardia macrotermitis sp. nov. and Nocardia aurantia sp. nov., isolated from the gut of fungus growing-termite Macrotermes natalensis.</title>
        <authorList>
            <person name="Benndorf R."/>
            <person name="Schwitalla J."/>
            <person name="Martin K."/>
            <person name="De Beer W."/>
            <person name="Kaster A.-K."/>
            <person name="Vollmers J."/>
            <person name="Poulsen M."/>
            <person name="Beemelmanns C."/>
        </authorList>
    </citation>
    <scope>NUCLEOTIDE SEQUENCE [LARGE SCALE GENOMIC DNA]</scope>
    <source>
        <strain evidence="2 3">RB20</strain>
    </source>
</reference>
<comment type="caution">
    <text evidence="2">The sequence shown here is derived from an EMBL/GenBank/DDBJ whole genome shotgun (WGS) entry which is preliminary data.</text>
</comment>
<gene>
    <name evidence="2" type="ORF">NRB20_75410</name>
</gene>
<dbReference type="EMBL" id="WEGK01000035">
    <property type="protein sequence ID" value="MQY24406.1"/>
    <property type="molecule type" value="Genomic_DNA"/>
</dbReference>
<evidence type="ECO:0000313" key="3">
    <source>
        <dbReference type="Proteomes" id="UP000438448"/>
    </source>
</evidence>
<feature type="compositionally biased region" description="Low complexity" evidence="1">
    <location>
        <begin position="202"/>
        <end position="219"/>
    </location>
</feature>
<evidence type="ECO:0000256" key="1">
    <source>
        <dbReference type="SAM" id="MobiDB-lite"/>
    </source>
</evidence>
<dbReference type="Proteomes" id="UP000438448">
    <property type="component" value="Unassembled WGS sequence"/>
</dbReference>
<organism evidence="2 3">
    <name type="scientific">Nocardia macrotermitis</name>
    <dbReference type="NCBI Taxonomy" id="2585198"/>
    <lineage>
        <taxon>Bacteria</taxon>
        <taxon>Bacillati</taxon>
        <taxon>Actinomycetota</taxon>
        <taxon>Actinomycetes</taxon>
        <taxon>Mycobacteriales</taxon>
        <taxon>Nocardiaceae</taxon>
        <taxon>Nocardia</taxon>
    </lineage>
</organism>
<feature type="compositionally biased region" description="Polar residues" evidence="1">
    <location>
        <begin position="220"/>
        <end position="238"/>
    </location>
</feature>
<feature type="compositionally biased region" description="Basic residues" evidence="1">
    <location>
        <begin position="8"/>
        <end position="20"/>
    </location>
</feature>
<evidence type="ECO:0000313" key="2">
    <source>
        <dbReference type="EMBL" id="MQY24406.1"/>
    </source>
</evidence>
<dbReference type="AlphaFoldDB" id="A0A7K0DF42"/>
<keyword evidence="3" id="KW-1185">Reference proteome</keyword>
<protein>
    <submittedName>
        <fullName evidence="2">Uncharacterized protein</fullName>
    </submittedName>
</protein>
<name>A0A7K0DF42_9NOCA</name>
<sequence>MPAPPRPRTPHPRTARKTGRLRIFLGSKRIHSQDSPNHPHANQIRPHLTPRSCPNLLDAEQGTMSSGHLFASPAGRLQRGPRGPGSPRAPPHPRRACGRSSRRRRTNSRTPARNTTTSPTNCTTTSHKRWWSRDRPRRLRIRRRAACAHPRRHTLRRRRRYTLHRRRLHRYQLRRFRARRRISVRWSGNSAPGTMARRICCISNRSRNRRSNGSASRSSTESIPTAWTRNSEVGSKRN</sequence>
<feature type="region of interest" description="Disordered" evidence="1">
    <location>
        <begin position="202"/>
        <end position="238"/>
    </location>
</feature>
<feature type="compositionally biased region" description="Basic residues" evidence="1">
    <location>
        <begin position="91"/>
        <end position="107"/>
    </location>
</feature>
<proteinExistence type="predicted"/>
<feature type="compositionally biased region" description="Basic residues" evidence="1">
    <location>
        <begin position="126"/>
        <end position="135"/>
    </location>
</feature>
<feature type="region of interest" description="Disordered" evidence="1">
    <location>
        <begin position="1"/>
        <end position="135"/>
    </location>
</feature>
<feature type="compositionally biased region" description="Low complexity" evidence="1">
    <location>
        <begin position="108"/>
        <end position="125"/>
    </location>
</feature>
<accession>A0A7K0DF42</accession>